<organism evidence="4">
    <name type="scientific">Hydatigena taeniaeformis</name>
    <name type="common">Feline tapeworm</name>
    <name type="synonym">Taenia taeniaeformis</name>
    <dbReference type="NCBI Taxonomy" id="6205"/>
    <lineage>
        <taxon>Eukaryota</taxon>
        <taxon>Metazoa</taxon>
        <taxon>Spiralia</taxon>
        <taxon>Lophotrochozoa</taxon>
        <taxon>Platyhelminthes</taxon>
        <taxon>Cestoda</taxon>
        <taxon>Eucestoda</taxon>
        <taxon>Cyclophyllidea</taxon>
        <taxon>Taeniidae</taxon>
        <taxon>Hydatigera</taxon>
    </lineage>
</organism>
<dbReference type="OrthoDB" id="6306632at2759"/>
<dbReference type="EMBL" id="UYWX01022320">
    <property type="protein sequence ID" value="VDM35808.1"/>
    <property type="molecule type" value="Genomic_DNA"/>
</dbReference>
<feature type="compositionally biased region" description="Acidic residues" evidence="1">
    <location>
        <begin position="139"/>
        <end position="149"/>
    </location>
</feature>
<feature type="region of interest" description="Disordered" evidence="1">
    <location>
        <begin position="1"/>
        <end position="43"/>
    </location>
</feature>
<evidence type="ECO:0000313" key="2">
    <source>
        <dbReference type="EMBL" id="VDM35808.1"/>
    </source>
</evidence>
<feature type="compositionally biased region" description="Basic and acidic residues" evidence="1">
    <location>
        <begin position="166"/>
        <end position="175"/>
    </location>
</feature>
<evidence type="ECO:0000313" key="4">
    <source>
        <dbReference type="WBParaSite" id="TTAC_0001084501-mRNA-1"/>
    </source>
</evidence>
<feature type="compositionally biased region" description="Basic and acidic residues" evidence="1">
    <location>
        <begin position="12"/>
        <end position="27"/>
    </location>
</feature>
<name>A0A0R3XBB8_HYDTA</name>
<feature type="compositionally biased region" description="Acidic residues" evidence="1">
    <location>
        <begin position="119"/>
        <end position="131"/>
    </location>
</feature>
<keyword evidence="3" id="KW-1185">Reference proteome</keyword>
<feature type="compositionally biased region" description="Acidic residues" evidence="1">
    <location>
        <begin position="176"/>
        <end position="189"/>
    </location>
</feature>
<accession>A0A0R3XBB8</accession>
<feature type="compositionally biased region" description="Acidic residues" evidence="1">
    <location>
        <begin position="28"/>
        <end position="43"/>
    </location>
</feature>
<reference evidence="4" key="1">
    <citation type="submission" date="2017-02" db="UniProtKB">
        <authorList>
            <consortium name="WormBaseParasite"/>
        </authorList>
    </citation>
    <scope>IDENTIFICATION</scope>
</reference>
<evidence type="ECO:0000313" key="3">
    <source>
        <dbReference type="Proteomes" id="UP000274429"/>
    </source>
</evidence>
<reference evidence="2 3" key="2">
    <citation type="submission" date="2018-11" db="EMBL/GenBank/DDBJ databases">
        <authorList>
            <consortium name="Pathogen Informatics"/>
        </authorList>
    </citation>
    <scope>NUCLEOTIDE SEQUENCE [LARGE SCALE GENOMIC DNA]</scope>
</reference>
<proteinExistence type="predicted"/>
<dbReference type="Proteomes" id="UP000274429">
    <property type="component" value="Unassembled WGS sequence"/>
</dbReference>
<sequence length="189" mass="21505">MIASLNKTVRPTYEKKTNRFSEEAKGFDEEEKEEGEIDPNIDDVDTMQNEELWNSQDYDGRQSHYADVLSCCNGVLRVDNDGETFDFEAKESNNGHSSLKRRSAFHKAEQGVNDSTKEAEDDIDFDDIEGNEENKGTVDEDQENLEDLEGTIVKDHNSSDNANDIGEDKRRRGSDEDADDVDDGEKDYY</sequence>
<protein>
    <submittedName>
        <fullName evidence="2 4">Uncharacterized protein</fullName>
    </submittedName>
</protein>
<evidence type="ECO:0000256" key="1">
    <source>
        <dbReference type="SAM" id="MobiDB-lite"/>
    </source>
</evidence>
<gene>
    <name evidence="2" type="ORF">TTAC_LOCUS10828</name>
</gene>
<dbReference type="WBParaSite" id="TTAC_0001084501-mRNA-1">
    <property type="protein sequence ID" value="TTAC_0001084501-mRNA-1"/>
    <property type="gene ID" value="TTAC_0001084501"/>
</dbReference>
<dbReference type="AlphaFoldDB" id="A0A0R3XBB8"/>
<feature type="region of interest" description="Disordered" evidence="1">
    <location>
        <begin position="86"/>
        <end position="189"/>
    </location>
</feature>